<name>A0A9P6LZY2_MORAP</name>
<sequence>MAIATEPHPCFFYGSLMEPKVLNSVTRPGPEADLFTVRASIQGYIRYPYHNEPYPGMVASQDDHEAVEGLLVFGHTMMDRFRLDQFEGSEYTRRLLPVKVLDPVPGKYNVQGQYQRLSAGDLVQAYVYVFTGPREHLDTSRPWDFEAFQREHLAIWMQTSPDFTQRMLDCTQQA</sequence>
<organism evidence="5 6">
    <name type="scientific">Mortierella alpina</name>
    <name type="common">Oleaginous fungus</name>
    <name type="synonym">Mortierella renispora</name>
    <dbReference type="NCBI Taxonomy" id="64518"/>
    <lineage>
        <taxon>Eukaryota</taxon>
        <taxon>Fungi</taxon>
        <taxon>Fungi incertae sedis</taxon>
        <taxon>Mucoromycota</taxon>
        <taxon>Mortierellomycotina</taxon>
        <taxon>Mortierellomycetes</taxon>
        <taxon>Mortierellales</taxon>
        <taxon>Mortierellaceae</taxon>
        <taxon>Mortierella</taxon>
    </lineage>
</organism>
<evidence type="ECO:0000256" key="3">
    <source>
        <dbReference type="ARBA" id="ARBA00030602"/>
    </source>
</evidence>
<keyword evidence="6" id="KW-1185">Reference proteome</keyword>
<dbReference type="PANTHER" id="PTHR31544:SF2">
    <property type="entry name" value="AIG2-LIKE PROTEIN D"/>
    <property type="match status" value="1"/>
</dbReference>
<dbReference type="Proteomes" id="UP000738359">
    <property type="component" value="Unassembled WGS sequence"/>
</dbReference>
<evidence type="ECO:0000313" key="5">
    <source>
        <dbReference type="EMBL" id="KAF9956342.1"/>
    </source>
</evidence>
<evidence type="ECO:0000256" key="2">
    <source>
        <dbReference type="ARBA" id="ARBA00022679"/>
    </source>
</evidence>
<evidence type="ECO:0000313" key="6">
    <source>
        <dbReference type="Proteomes" id="UP000738359"/>
    </source>
</evidence>
<dbReference type="InterPro" id="IPR009288">
    <property type="entry name" value="AIG2-like_dom"/>
</dbReference>
<accession>A0A9P6LZY2</accession>
<dbReference type="PANTHER" id="PTHR31544">
    <property type="entry name" value="AIG2-LIKE PROTEIN D"/>
    <property type="match status" value="1"/>
</dbReference>
<proteinExistence type="inferred from homology"/>
<dbReference type="InterPro" id="IPR013024">
    <property type="entry name" value="GGCT-like"/>
</dbReference>
<dbReference type="InterPro" id="IPR045038">
    <property type="entry name" value="AIG2-like"/>
</dbReference>
<dbReference type="GO" id="GO:0016740">
    <property type="term" value="F:transferase activity"/>
    <property type="evidence" value="ECO:0007669"/>
    <property type="project" value="UniProtKB-KW"/>
</dbReference>
<gene>
    <name evidence="5" type="ORF">BGZ70_009938</name>
</gene>
<dbReference type="InterPro" id="IPR036568">
    <property type="entry name" value="GGCT-like_sf"/>
</dbReference>
<protein>
    <recommendedName>
        <fullName evidence="3">Putative gamma-glutamylcyclotransferase</fullName>
    </recommendedName>
</protein>
<keyword evidence="2" id="KW-0808">Transferase</keyword>
<dbReference type="AlphaFoldDB" id="A0A9P6LZY2"/>
<evidence type="ECO:0000256" key="1">
    <source>
        <dbReference type="ARBA" id="ARBA00008861"/>
    </source>
</evidence>
<evidence type="ECO:0000259" key="4">
    <source>
        <dbReference type="Pfam" id="PF06094"/>
    </source>
</evidence>
<comment type="caution">
    <text evidence="5">The sequence shown here is derived from an EMBL/GenBank/DDBJ whole genome shotgun (WGS) entry which is preliminary data.</text>
</comment>
<dbReference type="EMBL" id="JAAAHY010000848">
    <property type="protein sequence ID" value="KAF9956342.1"/>
    <property type="molecule type" value="Genomic_DNA"/>
</dbReference>
<dbReference type="SUPFAM" id="SSF110857">
    <property type="entry name" value="Gamma-glutamyl cyclotransferase-like"/>
    <property type="match status" value="1"/>
</dbReference>
<dbReference type="OrthoDB" id="1044435at2759"/>
<comment type="similarity">
    <text evidence="1">Belongs to the gamma-glutamylcyclotransferase family.</text>
</comment>
<feature type="domain" description="Gamma-glutamylcyclotransferase AIG2-like" evidence="4">
    <location>
        <begin position="10"/>
        <end position="143"/>
    </location>
</feature>
<dbReference type="Pfam" id="PF06094">
    <property type="entry name" value="GGACT"/>
    <property type="match status" value="1"/>
</dbReference>
<dbReference type="Gene3D" id="3.10.490.10">
    <property type="entry name" value="Gamma-glutamyl cyclotransferase-like"/>
    <property type="match status" value="1"/>
</dbReference>
<dbReference type="CDD" id="cd06661">
    <property type="entry name" value="GGCT_like"/>
    <property type="match status" value="1"/>
</dbReference>
<reference evidence="5" key="1">
    <citation type="journal article" date="2020" name="Fungal Divers.">
        <title>Resolving the Mortierellaceae phylogeny through synthesis of multi-gene phylogenetics and phylogenomics.</title>
        <authorList>
            <person name="Vandepol N."/>
            <person name="Liber J."/>
            <person name="Desiro A."/>
            <person name="Na H."/>
            <person name="Kennedy M."/>
            <person name="Barry K."/>
            <person name="Grigoriev I.V."/>
            <person name="Miller A.N."/>
            <person name="O'Donnell K."/>
            <person name="Stajich J.E."/>
            <person name="Bonito G."/>
        </authorList>
    </citation>
    <scope>NUCLEOTIDE SEQUENCE</scope>
    <source>
        <strain evidence="5">CK1249</strain>
    </source>
</reference>